<proteinExistence type="predicted"/>
<name>W7MQ13_GIBM7</name>
<dbReference type="AlphaFoldDB" id="W7MQ13"/>
<dbReference type="EMBL" id="CM000582">
    <property type="protein sequence ID" value="EWG49854.1"/>
    <property type="molecule type" value="Genomic_DNA"/>
</dbReference>
<accession>W7MQ13</accession>
<protein>
    <submittedName>
        <fullName evidence="1">Uncharacterized protein</fullName>
    </submittedName>
</protein>
<keyword evidence="2" id="KW-1185">Reference proteome</keyword>
<sequence>MNRRAKLPDVRGLGTWDPSCRHTYCEEKAGNHTNRALSSPLKKQVCRLKGQEGPHRLASPDMFESNDYLRFSLEHPRQTAFVRVFVEDDLASTGTPFKFNFECFAETEKDQTNHSTN</sequence>
<dbReference type="GeneID" id="30073417"/>
<dbReference type="Proteomes" id="UP000009096">
    <property type="component" value="Chromosome 5"/>
</dbReference>
<evidence type="ECO:0000313" key="2">
    <source>
        <dbReference type="Proteomes" id="UP000009096"/>
    </source>
</evidence>
<dbReference type="EMBL" id="DS022253">
    <property type="protein sequence ID" value="EWG49854.1"/>
    <property type="molecule type" value="Genomic_DNA"/>
</dbReference>
<dbReference type="OrthoDB" id="5103804at2759"/>
<organism evidence="1 2">
    <name type="scientific">Gibberella moniliformis (strain M3125 / FGSC 7600)</name>
    <name type="common">Maize ear and stalk rot fungus</name>
    <name type="synonym">Fusarium verticillioides</name>
    <dbReference type="NCBI Taxonomy" id="334819"/>
    <lineage>
        <taxon>Eukaryota</taxon>
        <taxon>Fungi</taxon>
        <taxon>Dikarya</taxon>
        <taxon>Ascomycota</taxon>
        <taxon>Pezizomycotina</taxon>
        <taxon>Sordariomycetes</taxon>
        <taxon>Hypocreomycetidae</taxon>
        <taxon>Hypocreales</taxon>
        <taxon>Nectriaceae</taxon>
        <taxon>Fusarium</taxon>
        <taxon>Fusarium fujikuroi species complex</taxon>
    </lineage>
</organism>
<reference evidence="1 2" key="1">
    <citation type="journal article" date="2010" name="Nature">
        <title>Comparative genomics reveals mobile pathogenicity chromosomes in Fusarium.</title>
        <authorList>
            <person name="Ma L.J."/>
            <person name="van der Does H.C."/>
            <person name="Borkovich K.A."/>
            <person name="Coleman J.J."/>
            <person name="Daboussi M.J."/>
            <person name="Di Pietro A."/>
            <person name="Dufresne M."/>
            <person name="Freitag M."/>
            <person name="Grabherr M."/>
            <person name="Henrissat B."/>
            <person name="Houterman P.M."/>
            <person name="Kang S."/>
            <person name="Shim W.B."/>
            <person name="Woloshuk C."/>
            <person name="Xie X."/>
            <person name="Xu J.R."/>
            <person name="Antoniw J."/>
            <person name="Baker S.E."/>
            <person name="Bluhm B.H."/>
            <person name="Breakspear A."/>
            <person name="Brown D.W."/>
            <person name="Butchko R.A."/>
            <person name="Chapman S."/>
            <person name="Coulson R."/>
            <person name="Coutinho P.M."/>
            <person name="Danchin E.G."/>
            <person name="Diener A."/>
            <person name="Gale L.R."/>
            <person name="Gardiner D.M."/>
            <person name="Goff S."/>
            <person name="Hammond-Kosack K.E."/>
            <person name="Hilburn K."/>
            <person name="Hua-Van A."/>
            <person name="Jonkers W."/>
            <person name="Kazan K."/>
            <person name="Kodira C.D."/>
            <person name="Koehrsen M."/>
            <person name="Kumar L."/>
            <person name="Lee Y.H."/>
            <person name="Li L."/>
            <person name="Manners J.M."/>
            <person name="Miranda-Saavedra D."/>
            <person name="Mukherjee M."/>
            <person name="Park G."/>
            <person name="Park J."/>
            <person name="Park S.Y."/>
            <person name="Proctor R.H."/>
            <person name="Regev A."/>
            <person name="Ruiz-Roldan M.C."/>
            <person name="Sain D."/>
            <person name="Sakthikumar S."/>
            <person name="Sykes S."/>
            <person name="Schwartz D.C."/>
            <person name="Turgeon B.G."/>
            <person name="Wapinski I."/>
            <person name="Yoder O."/>
            <person name="Young S."/>
            <person name="Zeng Q."/>
            <person name="Zhou S."/>
            <person name="Galagan J."/>
            <person name="Cuomo C.A."/>
            <person name="Kistler H.C."/>
            <person name="Rep M."/>
        </authorList>
    </citation>
    <scope>NUCLEOTIDE SEQUENCE [LARGE SCALE GENOMIC DNA]</scope>
    <source>
        <strain evidence="2">M3125 / FGSC 7600</strain>
    </source>
</reference>
<dbReference type="KEGG" id="fvr:FVEG_16541"/>
<evidence type="ECO:0000313" key="1">
    <source>
        <dbReference type="EMBL" id="EWG49854.1"/>
    </source>
</evidence>
<dbReference type="RefSeq" id="XP_018756045.1">
    <property type="nucleotide sequence ID" value="XM_018905789.1"/>
</dbReference>
<dbReference type="VEuPathDB" id="FungiDB:FVEG_16541"/>
<gene>
    <name evidence="1" type="ORF">FVEG_16541</name>
</gene>